<protein>
    <submittedName>
        <fullName evidence="1">Uncharacterized protein</fullName>
    </submittedName>
</protein>
<gene>
    <name evidence="1" type="ORF">ABEB36_000269</name>
</gene>
<comment type="caution">
    <text evidence="1">The sequence shown here is derived from an EMBL/GenBank/DDBJ whole genome shotgun (WGS) entry which is preliminary data.</text>
</comment>
<reference evidence="1 2" key="1">
    <citation type="submission" date="2024-05" db="EMBL/GenBank/DDBJ databases">
        <title>Genetic variation in Jamaican populations of the coffee berry borer (Hypothenemus hampei).</title>
        <authorList>
            <person name="Errbii M."/>
            <person name="Myrie A."/>
        </authorList>
    </citation>
    <scope>NUCLEOTIDE SEQUENCE [LARGE SCALE GENOMIC DNA]</scope>
    <source>
        <strain evidence="1">JA-Hopewell-2020-01-JO</strain>
        <tissue evidence="1">Whole body</tissue>
    </source>
</reference>
<proteinExistence type="predicted"/>
<dbReference type="Proteomes" id="UP001566132">
    <property type="component" value="Unassembled WGS sequence"/>
</dbReference>
<organism evidence="1 2">
    <name type="scientific">Hypothenemus hampei</name>
    <name type="common">Coffee berry borer</name>
    <dbReference type="NCBI Taxonomy" id="57062"/>
    <lineage>
        <taxon>Eukaryota</taxon>
        <taxon>Metazoa</taxon>
        <taxon>Ecdysozoa</taxon>
        <taxon>Arthropoda</taxon>
        <taxon>Hexapoda</taxon>
        <taxon>Insecta</taxon>
        <taxon>Pterygota</taxon>
        <taxon>Neoptera</taxon>
        <taxon>Endopterygota</taxon>
        <taxon>Coleoptera</taxon>
        <taxon>Polyphaga</taxon>
        <taxon>Cucujiformia</taxon>
        <taxon>Curculionidae</taxon>
        <taxon>Scolytinae</taxon>
        <taxon>Hypothenemus</taxon>
    </lineage>
</organism>
<evidence type="ECO:0000313" key="1">
    <source>
        <dbReference type="EMBL" id="KAL1516350.1"/>
    </source>
</evidence>
<accession>A0ABD1FBF7</accession>
<keyword evidence="2" id="KW-1185">Reference proteome</keyword>
<name>A0ABD1FBF7_HYPHA</name>
<dbReference type="EMBL" id="JBDJPC010000001">
    <property type="protein sequence ID" value="KAL1516350.1"/>
    <property type="molecule type" value="Genomic_DNA"/>
</dbReference>
<dbReference type="AlphaFoldDB" id="A0ABD1FBF7"/>
<evidence type="ECO:0000313" key="2">
    <source>
        <dbReference type="Proteomes" id="UP001566132"/>
    </source>
</evidence>
<sequence length="140" mass="15923">MNDELKIRQNRLGNNSSAILIEGLEAKGIISNTPELQDHKRRQQENIEAVTQDIDSEVVIDSNNPSIDTEKCKHFIQSKSESQIGNNIYRTPIIKRPRTQFTVPQQFSDADSAIDKLQKLSDECKISENEFDFFAKSLAN</sequence>